<feature type="active site" description="Proton donor/acceptor" evidence="7">
    <location>
        <position position="97"/>
    </location>
</feature>
<evidence type="ECO:0000256" key="1">
    <source>
        <dbReference type="ARBA" id="ARBA00004752"/>
    </source>
</evidence>
<comment type="similarity">
    <text evidence="2">Belongs to the YkuD family.</text>
</comment>
<dbReference type="PROSITE" id="PS52029">
    <property type="entry name" value="LD_TPASE"/>
    <property type="match status" value="1"/>
</dbReference>
<dbReference type="InterPro" id="IPR050979">
    <property type="entry name" value="LD-transpeptidase"/>
</dbReference>
<feature type="domain" description="L,D-TPase catalytic" evidence="9">
    <location>
        <begin position="26"/>
        <end position="141"/>
    </location>
</feature>
<keyword evidence="5 7" id="KW-0573">Peptidoglycan synthesis</keyword>
<dbReference type="Gene3D" id="2.40.440.10">
    <property type="entry name" value="L,D-transpeptidase catalytic domain-like"/>
    <property type="match status" value="1"/>
</dbReference>
<dbReference type="InterPro" id="IPR038063">
    <property type="entry name" value="Transpep_catalytic_dom"/>
</dbReference>
<evidence type="ECO:0000259" key="9">
    <source>
        <dbReference type="PROSITE" id="PS52029"/>
    </source>
</evidence>
<evidence type="ECO:0000256" key="6">
    <source>
        <dbReference type="ARBA" id="ARBA00023316"/>
    </source>
</evidence>
<dbReference type="EMBL" id="JAZHFV010000002">
    <property type="protein sequence ID" value="MEX4006981.1"/>
    <property type="molecule type" value="Genomic_DNA"/>
</dbReference>
<dbReference type="Proteomes" id="UP001559025">
    <property type="component" value="Unassembled WGS sequence"/>
</dbReference>
<evidence type="ECO:0000313" key="11">
    <source>
        <dbReference type="Proteomes" id="UP001559025"/>
    </source>
</evidence>
<dbReference type="CDD" id="cd16913">
    <property type="entry name" value="YkuD_like"/>
    <property type="match status" value="1"/>
</dbReference>
<sequence length="142" mass="15538">MKLIAGIALASAIAIGAPLTAEAATIVAKVDISTQTMTVLHGGKVKYRWKVSTARAGKVTPSGTWSAKWLSKNHRSSRYNNAPMPYSIFYNGNYAVHGTDQISRLGRPASSGCIRLHPENARVLFEMTRREGLKNTRIVVQR</sequence>
<comment type="pathway">
    <text evidence="1 7">Cell wall biogenesis; peptidoglycan biosynthesis.</text>
</comment>
<proteinExistence type="inferred from homology"/>
<dbReference type="InterPro" id="IPR005490">
    <property type="entry name" value="LD_TPept_cat_dom"/>
</dbReference>
<keyword evidence="3 10" id="KW-0808">Transferase</keyword>
<comment type="caution">
    <text evidence="10">The sequence shown here is derived from an EMBL/GenBank/DDBJ whole genome shotgun (WGS) entry which is preliminary data.</text>
</comment>
<evidence type="ECO:0000256" key="4">
    <source>
        <dbReference type="ARBA" id="ARBA00022960"/>
    </source>
</evidence>
<dbReference type="SUPFAM" id="SSF141523">
    <property type="entry name" value="L,D-transpeptidase catalytic domain-like"/>
    <property type="match status" value="1"/>
</dbReference>
<dbReference type="PANTHER" id="PTHR30582">
    <property type="entry name" value="L,D-TRANSPEPTIDASE"/>
    <property type="match status" value="1"/>
</dbReference>
<dbReference type="Pfam" id="PF03734">
    <property type="entry name" value="YkuD"/>
    <property type="match status" value="1"/>
</dbReference>
<evidence type="ECO:0000256" key="8">
    <source>
        <dbReference type="SAM" id="SignalP"/>
    </source>
</evidence>
<organism evidence="10 11">
    <name type="scientific">Neoaquamicrobium sediminum</name>
    <dbReference type="NCBI Taxonomy" id="1849104"/>
    <lineage>
        <taxon>Bacteria</taxon>
        <taxon>Pseudomonadati</taxon>
        <taxon>Pseudomonadota</taxon>
        <taxon>Alphaproteobacteria</taxon>
        <taxon>Hyphomicrobiales</taxon>
        <taxon>Phyllobacteriaceae</taxon>
        <taxon>Neoaquamicrobium</taxon>
    </lineage>
</organism>
<dbReference type="PANTHER" id="PTHR30582:SF2">
    <property type="entry name" value="L,D-TRANSPEPTIDASE YCIB-RELATED"/>
    <property type="match status" value="1"/>
</dbReference>
<dbReference type="EC" id="2.-.-.-" evidence="10"/>
<keyword evidence="6 7" id="KW-0961">Cell wall biogenesis/degradation</keyword>
<evidence type="ECO:0000256" key="3">
    <source>
        <dbReference type="ARBA" id="ARBA00022679"/>
    </source>
</evidence>
<dbReference type="GO" id="GO:0016740">
    <property type="term" value="F:transferase activity"/>
    <property type="evidence" value="ECO:0007669"/>
    <property type="project" value="UniProtKB-KW"/>
</dbReference>
<keyword evidence="11" id="KW-1185">Reference proteome</keyword>
<dbReference type="RefSeq" id="WP_368802228.1">
    <property type="nucleotide sequence ID" value="NZ_JAZHFV010000002.1"/>
</dbReference>
<keyword evidence="4 7" id="KW-0133">Cell shape</keyword>
<name>A0ABV3WQQ0_9HYPH</name>
<accession>A0ABV3WQQ0</accession>
<feature type="signal peptide" evidence="8">
    <location>
        <begin position="1"/>
        <end position="23"/>
    </location>
</feature>
<reference evidence="10 11" key="1">
    <citation type="submission" date="2024-01" db="EMBL/GenBank/DDBJ databases">
        <title>New evidence supports the origin of RcGTA from prophage.</title>
        <authorList>
            <person name="Xu Y."/>
            <person name="Liu B."/>
            <person name="Chen F."/>
        </authorList>
    </citation>
    <scope>NUCLEOTIDE SEQUENCE [LARGE SCALE GENOMIC DNA]</scope>
    <source>
        <strain evidence="10 11">CBW1107-2</strain>
    </source>
</reference>
<protein>
    <submittedName>
        <fullName evidence="10">L,D-transpeptidase</fullName>
        <ecNumber evidence="10">2.-.-.-</ecNumber>
    </submittedName>
</protein>
<feature type="chain" id="PRO_5046987124" evidence="8">
    <location>
        <begin position="24"/>
        <end position="142"/>
    </location>
</feature>
<evidence type="ECO:0000256" key="5">
    <source>
        <dbReference type="ARBA" id="ARBA00022984"/>
    </source>
</evidence>
<evidence type="ECO:0000256" key="2">
    <source>
        <dbReference type="ARBA" id="ARBA00005992"/>
    </source>
</evidence>
<gene>
    <name evidence="10" type="ORF">V1479_06670</name>
</gene>
<evidence type="ECO:0000256" key="7">
    <source>
        <dbReference type="PROSITE-ProRule" id="PRU01373"/>
    </source>
</evidence>
<keyword evidence="8" id="KW-0732">Signal</keyword>
<evidence type="ECO:0000313" key="10">
    <source>
        <dbReference type="EMBL" id="MEX4006981.1"/>
    </source>
</evidence>
<feature type="active site" description="Nucleophile" evidence="7">
    <location>
        <position position="113"/>
    </location>
</feature>